<dbReference type="InterPro" id="IPR040097">
    <property type="entry name" value="FAAL/FAAC"/>
</dbReference>
<evidence type="ECO:0000313" key="8">
    <source>
        <dbReference type="Proteomes" id="UP000580474"/>
    </source>
</evidence>
<dbReference type="GO" id="GO:0005886">
    <property type="term" value="C:plasma membrane"/>
    <property type="evidence" value="ECO:0007669"/>
    <property type="project" value="TreeGrafter"/>
</dbReference>
<evidence type="ECO:0000256" key="2">
    <source>
        <dbReference type="ARBA" id="ARBA00022598"/>
    </source>
</evidence>
<dbReference type="CDD" id="cd05931">
    <property type="entry name" value="FAAL"/>
    <property type="match status" value="1"/>
</dbReference>
<dbReference type="Gene3D" id="3.40.50.12780">
    <property type="entry name" value="N-terminal domain of ligase-like"/>
    <property type="match status" value="1"/>
</dbReference>
<dbReference type="InterPro" id="IPR042099">
    <property type="entry name" value="ANL_N_sf"/>
</dbReference>
<dbReference type="PANTHER" id="PTHR22754:SF32">
    <property type="entry name" value="DISCO-INTERACTING PROTEIN 2"/>
    <property type="match status" value="1"/>
</dbReference>
<comment type="caution">
    <text evidence="7">The sequence shown here is derived from an EMBL/GenBank/DDBJ whole genome shotgun (WGS) entry which is preliminary data.</text>
</comment>
<dbReference type="RefSeq" id="WP_184481269.1">
    <property type="nucleotide sequence ID" value="NZ_JACHIV010000001.1"/>
</dbReference>
<evidence type="ECO:0000256" key="4">
    <source>
        <dbReference type="ARBA" id="ARBA00023098"/>
    </source>
</evidence>
<dbReference type="Pfam" id="PF00501">
    <property type="entry name" value="AMP-binding"/>
    <property type="match status" value="1"/>
</dbReference>
<proteinExistence type="inferred from homology"/>
<dbReference type="InterPro" id="IPR045851">
    <property type="entry name" value="AMP-bd_C_sf"/>
</dbReference>
<dbReference type="EMBL" id="JACHIV010000001">
    <property type="protein sequence ID" value="MBB5071151.1"/>
    <property type="molecule type" value="Genomic_DNA"/>
</dbReference>
<feature type="domain" description="AMP-binding enzyme C-terminal" evidence="6">
    <location>
        <begin position="466"/>
        <end position="575"/>
    </location>
</feature>
<name>A0A840NJB6_9PSEU</name>
<evidence type="ECO:0000259" key="5">
    <source>
        <dbReference type="Pfam" id="PF00501"/>
    </source>
</evidence>
<dbReference type="Pfam" id="PF23024">
    <property type="entry name" value="AMP-dom_DIP2-like"/>
    <property type="match status" value="1"/>
</dbReference>
<dbReference type="InterPro" id="IPR025110">
    <property type="entry name" value="AMP-bd_C"/>
</dbReference>
<keyword evidence="3" id="KW-0276">Fatty acid metabolism</keyword>
<dbReference type="Gene3D" id="3.30.300.30">
    <property type="match status" value="1"/>
</dbReference>
<evidence type="ECO:0000259" key="6">
    <source>
        <dbReference type="Pfam" id="PF23024"/>
    </source>
</evidence>
<dbReference type="GO" id="GO:0016874">
    <property type="term" value="F:ligase activity"/>
    <property type="evidence" value="ECO:0007669"/>
    <property type="project" value="UniProtKB-KW"/>
</dbReference>
<feature type="domain" description="AMP-dependent synthetase/ligase" evidence="5">
    <location>
        <begin position="24"/>
        <end position="420"/>
    </location>
</feature>
<dbReference type="GO" id="GO:0070566">
    <property type="term" value="F:adenylyltransferase activity"/>
    <property type="evidence" value="ECO:0007669"/>
    <property type="project" value="TreeGrafter"/>
</dbReference>
<organism evidence="7 8">
    <name type="scientific">Saccharopolyspora gloriosae</name>
    <dbReference type="NCBI Taxonomy" id="455344"/>
    <lineage>
        <taxon>Bacteria</taxon>
        <taxon>Bacillati</taxon>
        <taxon>Actinomycetota</taxon>
        <taxon>Actinomycetes</taxon>
        <taxon>Pseudonocardiales</taxon>
        <taxon>Pseudonocardiaceae</taxon>
        <taxon>Saccharopolyspora</taxon>
    </lineage>
</organism>
<dbReference type="PANTHER" id="PTHR22754">
    <property type="entry name" value="DISCO-INTERACTING PROTEIN 2 DIP2 -RELATED"/>
    <property type="match status" value="1"/>
</dbReference>
<protein>
    <submittedName>
        <fullName evidence="7">Acyl-CoA synthetase (AMP-forming)/AMP-acid ligase II</fullName>
    </submittedName>
</protein>
<evidence type="ECO:0000256" key="1">
    <source>
        <dbReference type="ARBA" id="ARBA00006432"/>
    </source>
</evidence>
<keyword evidence="4" id="KW-0443">Lipid metabolism</keyword>
<dbReference type="GO" id="GO:0006633">
    <property type="term" value="P:fatty acid biosynthetic process"/>
    <property type="evidence" value="ECO:0007669"/>
    <property type="project" value="TreeGrafter"/>
</dbReference>
<reference evidence="7 8" key="1">
    <citation type="submission" date="2020-08" db="EMBL/GenBank/DDBJ databases">
        <title>Sequencing the genomes of 1000 actinobacteria strains.</title>
        <authorList>
            <person name="Klenk H.-P."/>
        </authorList>
    </citation>
    <scope>NUCLEOTIDE SEQUENCE [LARGE SCALE GENOMIC DNA]</scope>
    <source>
        <strain evidence="7 8">DSM 45582</strain>
    </source>
</reference>
<sequence length="579" mass="62591">MLTRADDPFTDHAARLLTDPLVAAAQESGDEIALTFVDFDTSRDGVAWSLSWFELHQRVRAVAAWLQARCEPGDRVAIMAPQGLEYVVGFLGAVHAGLIAVPLFTPDLPGHTDRLERVLDSCSPSCALTSKGSFDQVREMIRGGAARHCAAVETLPAALADDYRRPEIGPDDLAYLQYTSGSTRVPAGVELTHANVLANARQALEAYGGTEPDAVSVSWLPLFHDMGLVLSVAAPLVGSIPSVLMDPVAFLQRPGRWLRLLSDHPGAISAAPNFAYDFCAARVGEDEKAWLRLDDVISLINGSEPVRPATLQRFNAAFADCGLRPETHRCSYGLAEATVFVSVTGSGAEPKVVRFGREQLALGRAEPPQDPVDVVNELVSCGRPVGQRIVVVDPASRSVLPDGAVGEIWVRGPNTGQGYWGRDDQETFHAELVGAPAELPAADWLRTGDLGAIHDGELFITGRMKDVIIIDGRNHYPQDVELTVEQAHPALRKHHSAAFSTTGEDGERLVVVAEFSRRVSEADRDQHEITRMVCAAVSAEHGVVVSDLMLVEPDVVPRTSSGKVARRLCRERYLEAAHA</sequence>
<keyword evidence="2 7" id="KW-0436">Ligase</keyword>
<evidence type="ECO:0000256" key="3">
    <source>
        <dbReference type="ARBA" id="ARBA00022832"/>
    </source>
</evidence>
<evidence type="ECO:0000313" key="7">
    <source>
        <dbReference type="EMBL" id="MBB5071151.1"/>
    </source>
</evidence>
<dbReference type="FunFam" id="3.40.50.12780:FF:000013">
    <property type="entry name" value="Long-chain-fatty-acid--AMP ligase FadD32"/>
    <property type="match status" value="1"/>
</dbReference>
<accession>A0A840NJB6</accession>
<comment type="similarity">
    <text evidence="1">Belongs to the ATP-dependent AMP-binding enzyme family.</text>
</comment>
<dbReference type="InterPro" id="IPR000873">
    <property type="entry name" value="AMP-dep_synth/lig_dom"/>
</dbReference>
<dbReference type="AlphaFoldDB" id="A0A840NJB6"/>
<dbReference type="GO" id="GO:0071766">
    <property type="term" value="P:Actinobacterium-type cell wall biogenesis"/>
    <property type="evidence" value="ECO:0007669"/>
    <property type="project" value="UniProtKB-ARBA"/>
</dbReference>
<gene>
    <name evidence="7" type="ORF">BJ969_004239</name>
</gene>
<keyword evidence="8" id="KW-1185">Reference proteome</keyword>
<dbReference type="Proteomes" id="UP000580474">
    <property type="component" value="Unassembled WGS sequence"/>
</dbReference>
<dbReference type="SUPFAM" id="SSF56801">
    <property type="entry name" value="Acetyl-CoA synthetase-like"/>
    <property type="match status" value="1"/>
</dbReference>